<dbReference type="Pfam" id="PF18132">
    <property type="entry name" value="Tyrosinase_C"/>
    <property type="match status" value="1"/>
</dbReference>
<dbReference type="Gene3D" id="1.10.1280.10">
    <property type="entry name" value="Di-copper center containing domain from catechol oxidase"/>
    <property type="match status" value="1"/>
</dbReference>
<dbReference type="OrthoDB" id="6132182at2759"/>
<keyword evidence="7" id="KW-0503">Monooxygenase</keyword>
<protein>
    <recommendedName>
        <fullName evidence="3">tyrosinase</fullName>
        <ecNumber evidence="3">1.14.18.1</ecNumber>
    </recommendedName>
</protein>
<evidence type="ECO:0000256" key="8">
    <source>
        <dbReference type="ARBA" id="ARBA00023101"/>
    </source>
</evidence>
<evidence type="ECO:0000256" key="10">
    <source>
        <dbReference type="ARBA" id="ARBA00048881"/>
    </source>
</evidence>
<evidence type="ECO:0000256" key="1">
    <source>
        <dbReference type="ARBA" id="ARBA00001973"/>
    </source>
</evidence>
<evidence type="ECO:0000256" key="5">
    <source>
        <dbReference type="ARBA" id="ARBA00023002"/>
    </source>
</evidence>
<evidence type="ECO:0000256" key="9">
    <source>
        <dbReference type="ARBA" id="ARBA00048233"/>
    </source>
</evidence>
<keyword evidence="15" id="KW-1185">Reference proteome</keyword>
<dbReference type="PROSITE" id="PS00497">
    <property type="entry name" value="TYROSINASE_1"/>
    <property type="match status" value="1"/>
</dbReference>
<keyword evidence="8" id="KW-0470">Melanin biosynthesis</keyword>
<evidence type="ECO:0000313" key="15">
    <source>
        <dbReference type="Proteomes" id="UP000316270"/>
    </source>
</evidence>
<proteinExistence type="inferred from homology"/>
<dbReference type="PRINTS" id="PR00092">
    <property type="entry name" value="TYROSINASE"/>
</dbReference>
<keyword evidence="4" id="KW-0479">Metal-binding</keyword>
<keyword evidence="5" id="KW-0560">Oxidoreductase</keyword>
<dbReference type="InterPro" id="IPR050316">
    <property type="entry name" value="Tyrosinase/Hemocyanin"/>
</dbReference>
<accession>A0A517L981</accession>
<evidence type="ECO:0000256" key="4">
    <source>
        <dbReference type="ARBA" id="ARBA00022723"/>
    </source>
</evidence>
<evidence type="ECO:0000259" key="13">
    <source>
        <dbReference type="PROSITE" id="PS00498"/>
    </source>
</evidence>
<dbReference type="InterPro" id="IPR008922">
    <property type="entry name" value="Di-copper_centre_dom_sf"/>
</dbReference>
<keyword evidence="6" id="KW-0186">Copper</keyword>
<evidence type="ECO:0000259" key="12">
    <source>
        <dbReference type="PROSITE" id="PS00497"/>
    </source>
</evidence>
<evidence type="ECO:0000256" key="11">
    <source>
        <dbReference type="SAM" id="MobiDB-lite"/>
    </source>
</evidence>
<dbReference type="PANTHER" id="PTHR11474:SF76">
    <property type="entry name" value="SHKT DOMAIN-CONTAINING PROTEIN"/>
    <property type="match status" value="1"/>
</dbReference>
<comment type="cofactor">
    <cofactor evidence="1">
        <name>Cu(2+)</name>
        <dbReference type="ChEBI" id="CHEBI:29036"/>
    </cofactor>
</comment>
<comment type="similarity">
    <text evidence="2">Belongs to the tyrosinase family.</text>
</comment>
<evidence type="ECO:0000256" key="3">
    <source>
        <dbReference type="ARBA" id="ARBA00011906"/>
    </source>
</evidence>
<evidence type="ECO:0000256" key="2">
    <source>
        <dbReference type="ARBA" id="ARBA00009928"/>
    </source>
</evidence>
<dbReference type="Pfam" id="PF00264">
    <property type="entry name" value="Tyrosinase"/>
    <property type="match status" value="1"/>
</dbReference>
<dbReference type="InterPro" id="IPR041640">
    <property type="entry name" value="Tyrosinase_C"/>
</dbReference>
<dbReference type="InterPro" id="IPR002227">
    <property type="entry name" value="Tyrosinase_Cu-bd"/>
</dbReference>
<feature type="region of interest" description="Disordered" evidence="11">
    <location>
        <begin position="1"/>
        <end position="21"/>
    </location>
</feature>
<dbReference type="PANTHER" id="PTHR11474">
    <property type="entry name" value="TYROSINASE FAMILY MEMBER"/>
    <property type="match status" value="1"/>
</dbReference>
<dbReference type="GO" id="GO:0042438">
    <property type="term" value="P:melanin biosynthetic process"/>
    <property type="evidence" value="ECO:0007669"/>
    <property type="project" value="UniProtKB-KW"/>
</dbReference>
<comment type="catalytic activity">
    <reaction evidence="9">
        <text>2 L-dopa + O2 = 2 L-dopaquinone + 2 H2O</text>
        <dbReference type="Rhea" id="RHEA:34287"/>
        <dbReference type="ChEBI" id="CHEBI:15377"/>
        <dbReference type="ChEBI" id="CHEBI:15379"/>
        <dbReference type="ChEBI" id="CHEBI:57504"/>
        <dbReference type="ChEBI" id="CHEBI:57924"/>
        <dbReference type="EC" id="1.14.18.1"/>
    </reaction>
</comment>
<dbReference type="Gene3D" id="2.60.310.20">
    <property type="match status" value="1"/>
</dbReference>
<dbReference type="EC" id="1.14.18.1" evidence="3"/>
<dbReference type="STRING" id="50376.A0A517L981"/>
<evidence type="ECO:0000256" key="7">
    <source>
        <dbReference type="ARBA" id="ARBA00023033"/>
    </source>
</evidence>
<gene>
    <name evidence="14" type="ORF">FKW77_004926</name>
</gene>
<dbReference type="EMBL" id="CP042191">
    <property type="protein sequence ID" value="QDS72188.1"/>
    <property type="molecule type" value="Genomic_DNA"/>
</dbReference>
<feature type="domain" description="Tyrosinase copper-binding" evidence="12">
    <location>
        <begin position="88"/>
        <end position="105"/>
    </location>
</feature>
<evidence type="ECO:0000256" key="6">
    <source>
        <dbReference type="ARBA" id="ARBA00023008"/>
    </source>
</evidence>
<evidence type="ECO:0000313" key="14">
    <source>
        <dbReference type="EMBL" id="QDS72188.1"/>
    </source>
</evidence>
<dbReference type="GO" id="GO:0004503">
    <property type="term" value="F:tyrosinase activity"/>
    <property type="evidence" value="ECO:0007669"/>
    <property type="project" value="UniProtKB-EC"/>
</dbReference>
<organism evidence="14 15">
    <name type="scientific">Venturia effusa</name>
    <dbReference type="NCBI Taxonomy" id="50376"/>
    <lineage>
        <taxon>Eukaryota</taxon>
        <taxon>Fungi</taxon>
        <taxon>Dikarya</taxon>
        <taxon>Ascomycota</taxon>
        <taxon>Pezizomycotina</taxon>
        <taxon>Dothideomycetes</taxon>
        <taxon>Pleosporomycetidae</taxon>
        <taxon>Venturiales</taxon>
        <taxon>Venturiaceae</taxon>
        <taxon>Venturia</taxon>
    </lineage>
</organism>
<dbReference type="Proteomes" id="UP000316270">
    <property type="component" value="Chromosome 7"/>
</dbReference>
<feature type="domain" description="Tyrosinase copper-binding" evidence="13">
    <location>
        <begin position="282"/>
        <end position="293"/>
    </location>
</feature>
<dbReference type="SUPFAM" id="SSF48056">
    <property type="entry name" value="Di-copper centre-containing domain"/>
    <property type="match status" value="1"/>
</dbReference>
<name>A0A517L981_9PEZI</name>
<dbReference type="AlphaFoldDB" id="A0A517L981"/>
<comment type="catalytic activity">
    <reaction evidence="10">
        <text>L-tyrosine + O2 = L-dopaquinone + H2O</text>
        <dbReference type="Rhea" id="RHEA:18117"/>
        <dbReference type="ChEBI" id="CHEBI:15377"/>
        <dbReference type="ChEBI" id="CHEBI:15379"/>
        <dbReference type="ChEBI" id="CHEBI:57924"/>
        <dbReference type="ChEBI" id="CHEBI:58315"/>
        <dbReference type="EC" id="1.14.18.1"/>
    </reaction>
</comment>
<sequence length="632" mass="68582">MSANIKAVGVTGSPGPDGSVPLRREVRELQSRFPDQWNLYMLGLEAFQGMNENNITSYYQLAGIHGMPYKPYNGVAGLPGASGGYCTHSSTIFLTWHRPYLGLVEQVLYAIIQDIASKFTGSNNAKYVAAAKDFRLPYYDWVALPAGFPSALTAATISVIDRNGTRQIPNPLASFRFHPLNPSAGDFDASWSRFPATARYPDSRGNSRNNQVASALSTMTASLRTSLVVALAIRNFNAFSNNRWLRNQQAGEYGSIENIHDALHDAFGGGGHMSALDVSAFDPIFWLHHCNVDRLWAIWGALNPNSYVEPGAVGSDSFIAERGTIEDVNTELKPFWDGSGTKFWNSTGVKETTTFNYAYPETQKWRFATTADYQQSVRSAVARLYGTGNVVRDFISSGAINSLPTTRLFAVQKSVARAGAPTERALQDGPPVAQAQVPMIQVDNDIGPDTPDLPPVLTKLATAPKYTEYITNLRAQKHGLNQTFTVYVFLGDFNPDPATWPFEYNTVGRFTLLGRASDTACAKCASDAAEDLVVTGTVPLTSALLQDIVAGTLEGLETGVVVPYLVRHLHWRIVGFDGTEIQRADVPGLKVAVCSTEVTVGEGGGPVYDGEWVTHTEVSDGRPGGLGSDDEV</sequence>
<reference evidence="14 15" key="1">
    <citation type="submission" date="2019-07" db="EMBL/GenBank/DDBJ databases">
        <title>Finished genome of Venturia effusa.</title>
        <authorList>
            <person name="Young C.A."/>
            <person name="Cox M.P."/>
            <person name="Ganley A.R.D."/>
            <person name="David W.J."/>
        </authorList>
    </citation>
    <scope>NUCLEOTIDE SEQUENCE [LARGE SCALE GENOMIC DNA]</scope>
    <source>
        <strain evidence="15">albino</strain>
    </source>
</reference>
<dbReference type="GO" id="GO:0046872">
    <property type="term" value="F:metal ion binding"/>
    <property type="evidence" value="ECO:0007669"/>
    <property type="project" value="UniProtKB-KW"/>
</dbReference>
<dbReference type="PROSITE" id="PS00498">
    <property type="entry name" value="TYROSINASE_2"/>
    <property type="match status" value="1"/>
</dbReference>